<feature type="domain" description="Mycothiol-dependent maleylpyruvate isomerase metal-binding" evidence="1">
    <location>
        <begin position="6"/>
        <end position="159"/>
    </location>
</feature>
<dbReference type="InterPro" id="IPR024344">
    <property type="entry name" value="MDMPI_metal-binding"/>
</dbReference>
<accession>A0A840NAA5</accession>
<dbReference type="Proteomes" id="UP000580474">
    <property type="component" value="Unassembled WGS sequence"/>
</dbReference>
<dbReference type="InterPro" id="IPR017517">
    <property type="entry name" value="Maleyloyr_isom"/>
</dbReference>
<sequence>MIVDALDRAWQAWAELGRNLDAEQWARPTRLEGWTVRHVFAHCADVPAMVGAALDAEDAVTPGTAPTFADAARLLALMQRPGGVAHTAADQIRDAGIADDRSPAELVDQFTDVAPRTIARLRGQDLDRLVPYIGLGTVAGGEVLRIQLMEAVVHYLDMATALELPKPGPLAGEPMRETAALLTAVADPVHLVEAATGRGGAEVFPVLR</sequence>
<proteinExistence type="predicted"/>
<evidence type="ECO:0000313" key="2">
    <source>
        <dbReference type="EMBL" id="MBB5067771.1"/>
    </source>
</evidence>
<reference evidence="2 3" key="1">
    <citation type="submission" date="2020-08" db="EMBL/GenBank/DDBJ databases">
        <title>Sequencing the genomes of 1000 actinobacteria strains.</title>
        <authorList>
            <person name="Klenk H.-P."/>
        </authorList>
    </citation>
    <scope>NUCLEOTIDE SEQUENCE [LARGE SCALE GENOMIC DNA]</scope>
    <source>
        <strain evidence="2 3">DSM 45582</strain>
    </source>
</reference>
<dbReference type="RefSeq" id="WP_184477517.1">
    <property type="nucleotide sequence ID" value="NZ_JACHIV010000001.1"/>
</dbReference>
<dbReference type="EMBL" id="JACHIV010000001">
    <property type="protein sequence ID" value="MBB5067771.1"/>
    <property type="molecule type" value="Genomic_DNA"/>
</dbReference>
<dbReference type="InterPro" id="IPR034660">
    <property type="entry name" value="DinB/YfiT-like"/>
</dbReference>
<dbReference type="AlphaFoldDB" id="A0A840NAA5"/>
<keyword evidence="3" id="KW-1185">Reference proteome</keyword>
<name>A0A840NAA5_9PSEU</name>
<evidence type="ECO:0000313" key="3">
    <source>
        <dbReference type="Proteomes" id="UP000580474"/>
    </source>
</evidence>
<gene>
    <name evidence="2" type="ORF">BJ969_000859</name>
</gene>
<dbReference type="SUPFAM" id="SSF109854">
    <property type="entry name" value="DinB/YfiT-like putative metalloenzymes"/>
    <property type="match status" value="1"/>
</dbReference>
<dbReference type="Gene3D" id="1.20.120.450">
    <property type="entry name" value="dinb family like domain"/>
    <property type="match status" value="1"/>
</dbReference>
<protein>
    <submittedName>
        <fullName evidence="2">Uncharacterized protein (TIGR03083 family)</fullName>
    </submittedName>
</protein>
<dbReference type="GO" id="GO:0046872">
    <property type="term" value="F:metal ion binding"/>
    <property type="evidence" value="ECO:0007669"/>
    <property type="project" value="InterPro"/>
</dbReference>
<evidence type="ECO:0000259" key="1">
    <source>
        <dbReference type="Pfam" id="PF11716"/>
    </source>
</evidence>
<organism evidence="2 3">
    <name type="scientific">Saccharopolyspora gloriosae</name>
    <dbReference type="NCBI Taxonomy" id="455344"/>
    <lineage>
        <taxon>Bacteria</taxon>
        <taxon>Bacillati</taxon>
        <taxon>Actinomycetota</taxon>
        <taxon>Actinomycetes</taxon>
        <taxon>Pseudonocardiales</taxon>
        <taxon>Pseudonocardiaceae</taxon>
        <taxon>Saccharopolyspora</taxon>
    </lineage>
</organism>
<dbReference type="NCBIfam" id="TIGR03083">
    <property type="entry name" value="maleylpyruvate isomerase family mycothiol-dependent enzyme"/>
    <property type="match status" value="1"/>
</dbReference>
<comment type="caution">
    <text evidence="2">The sequence shown here is derived from an EMBL/GenBank/DDBJ whole genome shotgun (WGS) entry which is preliminary data.</text>
</comment>
<dbReference type="Pfam" id="PF11716">
    <property type="entry name" value="MDMPI_N"/>
    <property type="match status" value="1"/>
</dbReference>